<proteinExistence type="predicted"/>
<evidence type="ECO:0008006" key="3">
    <source>
        <dbReference type="Google" id="ProtNLM"/>
    </source>
</evidence>
<dbReference type="InterPro" id="IPR050149">
    <property type="entry name" value="Collagen_superfamily"/>
</dbReference>
<organism evidence="1 2">
    <name type="scientific">Clostridium botulinum</name>
    <dbReference type="NCBI Taxonomy" id="1491"/>
    <lineage>
        <taxon>Bacteria</taxon>
        <taxon>Bacillati</taxon>
        <taxon>Bacillota</taxon>
        <taxon>Clostridia</taxon>
        <taxon>Eubacteriales</taxon>
        <taxon>Clostridiaceae</taxon>
        <taxon>Clostridium</taxon>
    </lineage>
</organism>
<reference evidence="1 2" key="1">
    <citation type="submission" date="2018-01" db="EMBL/GenBank/DDBJ databases">
        <title>Genetic Diversity of Clostridium botulinum in seafood.</title>
        <authorList>
            <person name="Athira V."/>
            <person name="Arun Jyothi P.V."/>
            <person name="Lalitha K.V."/>
            <person name="Joseph T.C."/>
        </authorList>
    </citation>
    <scope>NUCLEOTIDE SEQUENCE [LARGE SCALE GENOMIC DNA]</scope>
    <source>
        <strain evidence="1 2">Mfbjulcb8</strain>
    </source>
</reference>
<accession>A0ABC8CZ22</accession>
<dbReference type="InterPro" id="IPR008160">
    <property type="entry name" value="Collagen"/>
</dbReference>
<name>A0ABC8CZ22_CLOBO</name>
<sequence>MICIPTCSRCTFPRGVTGPTGLQGVTGTTGIQGVTGPTGPQGITGPTGLQGITGPTGIQGVTGPTGIQGVTGPTGIQGVTGPTGIQGVTGPTGIQGVTGPTGIQGVTGPTGTSLSTILPYSNGNSTISLFNGGGSTTNTGIFLGFGNHSLNMTLFSNTIDLFDINGNFSFIVPQDMTIRSLSGFFVFTQPLTLSNISSLRLRIFAAPTNSIIFNPIAVTPLLLTPSSLNIASRTILYDTIDYNITVNKGEKILLLADTVTGGTTQFTFSGFLSASIAFS</sequence>
<evidence type="ECO:0000313" key="1">
    <source>
        <dbReference type="EMBL" id="AVQ40669.1"/>
    </source>
</evidence>
<evidence type="ECO:0000313" key="2">
    <source>
        <dbReference type="Proteomes" id="UP000240615"/>
    </source>
</evidence>
<dbReference type="EMBL" id="CP027777">
    <property type="protein sequence ID" value="AVQ40669.1"/>
    <property type="molecule type" value="Genomic_DNA"/>
</dbReference>
<dbReference type="AlphaFoldDB" id="A0ABC8CZ22"/>
<dbReference type="Proteomes" id="UP000240615">
    <property type="component" value="Chromosome"/>
</dbReference>
<protein>
    <recommendedName>
        <fullName evidence="3">Collagen-like protein</fullName>
    </recommendedName>
</protein>
<gene>
    <name evidence="1" type="ORF">C7M56_13265</name>
</gene>
<dbReference type="PANTHER" id="PTHR24023:SF1095">
    <property type="entry name" value="EGF-LIKE DOMAIN-CONTAINING PROTEIN"/>
    <property type="match status" value="1"/>
</dbReference>
<dbReference type="Pfam" id="PF01391">
    <property type="entry name" value="Collagen"/>
    <property type="match status" value="1"/>
</dbReference>
<dbReference type="PANTHER" id="PTHR24023">
    <property type="entry name" value="COLLAGEN ALPHA"/>
    <property type="match status" value="1"/>
</dbReference>